<dbReference type="InterPro" id="IPR027417">
    <property type="entry name" value="P-loop_NTPase"/>
</dbReference>
<keyword evidence="5" id="KW-1185">Reference proteome</keyword>
<gene>
    <name evidence="4" type="ORF">H0H81_002359</name>
</gene>
<reference evidence="4" key="2">
    <citation type="submission" date="2021-10" db="EMBL/GenBank/DDBJ databases">
        <title>Phylogenomics reveals ancestral predisposition of the termite-cultivated fungus Termitomyces towards a domesticated lifestyle.</title>
        <authorList>
            <person name="Auxier B."/>
            <person name="Grum-Grzhimaylo A."/>
            <person name="Cardenas M.E."/>
            <person name="Lodge J.D."/>
            <person name="Laessoe T."/>
            <person name="Pedersen O."/>
            <person name="Smith M.E."/>
            <person name="Kuyper T.W."/>
            <person name="Franco-Molano E.A."/>
            <person name="Baroni T.J."/>
            <person name="Aanen D.K."/>
        </authorList>
    </citation>
    <scope>NUCLEOTIDE SEQUENCE</scope>
    <source>
        <strain evidence="4">D49</strain>
    </source>
</reference>
<dbReference type="InterPro" id="IPR013641">
    <property type="entry name" value="KTI12/PSTK"/>
</dbReference>
<protein>
    <submittedName>
        <fullName evidence="4">Uncharacterized protein</fullName>
    </submittedName>
</protein>
<dbReference type="EMBL" id="JABCKI010005789">
    <property type="protein sequence ID" value="KAG5637998.1"/>
    <property type="molecule type" value="Genomic_DNA"/>
</dbReference>
<evidence type="ECO:0000256" key="2">
    <source>
        <dbReference type="ARBA" id="ARBA00022840"/>
    </source>
</evidence>
<dbReference type="PANTHER" id="PTHR12435">
    <property type="match status" value="1"/>
</dbReference>
<evidence type="ECO:0000256" key="1">
    <source>
        <dbReference type="ARBA" id="ARBA00022741"/>
    </source>
</evidence>
<dbReference type="GO" id="GO:0005524">
    <property type="term" value="F:ATP binding"/>
    <property type="evidence" value="ECO:0007669"/>
    <property type="project" value="UniProtKB-KW"/>
</dbReference>
<dbReference type="OrthoDB" id="9972657at2759"/>
<reference evidence="4" key="1">
    <citation type="submission" date="2021-02" db="EMBL/GenBank/DDBJ databases">
        <authorList>
            <person name="Nieuwenhuis M."/>
            <person name="Van De Peppel L.J.J."/>
        </authorList>
    </citation>
    <scope>NUCLEOTIDE SEQUENCE</scope>
    <source>
        <strain evidence="4">D49</strain>
    </source>
</reference>
<dbReference type="Proteomes" id="UP000717328">
    <property type="component" value="Unassembled WGS sequence"/>
</dbReference>
<dbReference type="Pfam" id="PF08433">
    <property type="entry name" value="KTI12"/>
    <property type="match status" value="1"/>
</dbReference>
<proteinExistence type="inferred from homology"/>
<evidence type="ECO:0000313" key="5">
    <source>
        <dbReference type="Proteomes" id="UP000717328"/>
    </source>
</evidence>
<evidence type="ECO:0000313" key="4">
    <source>
        <dbReference type="EMBL" id="KAG5637998.1"/>
    </source>
</evidence>
<dbReference type="Gene3D" id="3.40.50.300">
    <property type="entry name" value="P-loop containing nucleotide triphosphate hydrolases"/>
    <property type="match status" value="1"/>
</dbReference>
<accession>A0A9P7FX78</accession>
<keyword evidence="2" id="KW-0067">ATP-binding</keyword>
<comment type="caution">
    <text evidence="4">The sequence shown here is derived from an EMBL/GenBank/DDBJ whole genome shotgun (WGS) entry which is preliminary data.</text>
</comment>
<keyword evidence="1" id="KW-0547">Nucleotide-binding</keyword>
<dbReference type="AlphaFoldDB" id="A0A9P7FX78"/>
<sequence length="202" mass="22574">MYCAAREMKLRVCTIYVVATKEQCREWNATRQDGRSYTPETLDNLLFRYEEPSSMVRWDSPLFTVLWNESNPPMPQIWDALTKGNVKPPNSGTLSVAKAPTDALQALEQVSAAIVATILAEQTGLGGQLNLSISTLSGMLKPCINIPARNITLSELQRLKRQFVTVHKKAITLGTTEKGSVDWSEQSIAEKFVTYLEEHIKS</sequence>
<comment type="similarity">
    <text evidence="3">Belongs to the KTI12 family.</text>
</comment>
<name>A0A9P7FX78_9AGAR</name>
<organism evidence="4 5">
    <name type="scientific">Sphagnurus paluster</name>
    <dbReference type="NCBI Taxonomy" id="117069"/>
    <lineage>
        <taxon>Eukaryota</taxon>
        <taxon>Fungi</taxon>
        <taxon>Dikarya</taxon>
        <taxon>Basidiomycota</taxon>
        <taxon>Agaricomycotina</taxon>
        <taxon>Agaricomycetes</taxon>
        <taxon>Agaricomycetidae</taxon>
        <taxon>Agaricales</taxon>
        <taxon>Tricholomatineae</taxon>
        <taxon>Lyophyllaceae</taxon>
        <taxon>Sphagnurus</taxon>
    </lineage>
</organism>
<evidence type="ECO:0000256" key="3">
    <source>
        <dbReference type="ARBA" id="ARBA00025768"/>
    </source>
</evidence>